<evidence type="ECO:0000256" key="5">
    <source>
        <dbReference type="ARBA" id="ARBA00022827"/>
    </source>
</evidence>
<dbReference type="SUPFAM" id="SSF54292">
    <property type="entry name" value="2Fe-2S ferredoxin-like"/>
    <property type="match status" value="1"/>
</dbReference>
<keyword evidence="2" id="KW-0285">Flavoprotein</keyword>
<organism evidence="10 11">
    <name type="scientific">Corynebacterium glyciniphilum AJ 3170</name>
    <dbReference type="NCBI Taxonomy" id="1404245"/>
    <lineage>
        <taxon>Bacteria</taxon>
        <taxon>Bacillati</taxon>
        <taxon>Actinomycetota</taxon>
        <taxon>Actinomycetes</taxon>
        <taxon>Mycobacteriales</taxon>
        <taxon>Corynebacteriaceae</taxon>
        <taxon>Corynebacterium</taxon>
    </lineage>
</organism>
<dbReference type="eggNOG" id="COG1018">
    <property type="taxonomic scope" value="Bacteria"/>
</dbReference>
<dbReference type="Gene3D" id="3.10.20.30">
    <property type="match status" value="1"/>
</dbReference>
<dbReference type="PRINTS" id="PR00410">
    <property type="entry name" value="PHEHYDRXLASE"/>
</dbReference>
<dbReference type="InterPro" id="IPR017927">
    <property type="entry name" value="FAD-bd_FR_type"/>
</dbReference>
<evidence type="ECO:0000256" key="1">
    <source>
        <dbReference type="ARBA" id="ARBA00001974"/>
    </source>
</evidence>
<protein>
    <submittedName>
        <fullName evidence="10">Putative oxidoreductase</fullName>
    </submittedName>
</protein>
<dbReference type="Pfam" id="PF00970">
    <property type="entry name" value="FAD_binding_6"/>
    <property type="match status" value="1"/>
</dbReference>
<dbReference type="STRING" id="1404245.CGLY_03295"/>
<dbReference type="RefSeq" id="WP_038546165.1">
    <property type="nucleotide sequence ID" value="NZ_CP006842.1"/>
</dbReference>
<dbReference type="InterPro" id="IPR050415">
    <property type="entry name" value="MRET"/>
</dbReference>
<gene>
    <name evidence="10" type="ORF">CGLY_03295</name>
</gene>
<dbReference type="InterPro" id="IPR008333">
    <property type="entry name" value="Cbr1-like_FAD-bd_dom"/>
</dbReference>
<dbReference type="InterPro" id="IPR017938">
    <property type="entry name" value="Riboflavin_synthase-like_b-brl"/>
</dbReference>
<evidence type="ECO:0000256" key="8">
    <source>
        <dbReference type="ARBA" id="ARBA00023014"/>
    </source>
</evidence>
<dbReference type="HOGENOM" id="CLU_003827_14_2_11"/>
<evidence type="ECO:0000256" key="3">
    <source>
        <dbReference type="ARBA" id="ARBA00022714"/>
    </source>
</evidence>
<dbReference type="CDD" id="cd00207">
    <property type="entry name" value="fer2"/>
    <property type="match status" value="1"/>
</dbReference>
<dbReference type="PANTHER" id="PTHR47354:SF6">
    <property type="entry name" value="NADH OXIDOREDUCTASE HCR"/>
    <property type="match status" value="1"/>
</dbReference>
<evidence type="ECO:0000256" key="2">
    <source>
        <dbReference type="ARBA" id="ARBA00022630"/>
    </source>
</evidence>
<comment type="cofactor">
    <cofactor evidence="1">
        <name>FAD</name>
        <dbReference type="ChEBI" id="CHEBI:57692"/>
    </cofactor>
</comment>
<sequence length="373" mass="39746">MNKVRLGKVVARATKPLTPALKKLTTPLTPTDYAGLFDPLRGREVRGRIMAVSRDGGYTTLTISPGPGMAGAFHAGQFIGLGLDIDGRWRWRCYSLTNAPVRAGHGRSRTLTVTVKPVPGGEVSGHLAEYATVGQIIRLTAPGGDFHLPSPVPKRLLFVTAGAGITPVMSMVRWIREEHTADTWPDVVHIHSERGPRPPEPFADELDALDAQTPSYRLITWNSSRDGRLRVENVTAAVPDWETREAFACGPGQLLETLTETFPDIHTETFHAQGAASGNAGTSPDPADLGGDIEFGDTGIVTTSTGSTTILDAAENCGVSLVHGCRMGICRTCVTPITDGTAVDLRDGATYGPGEQIRTCCSVPSGYLHIASN</sequence>
<dbReference type="GO" id="GO:0046872">
    <property type="term" value="F:metal ion binding"/>
    <property type="evidence" value="ECO:0007669"/>
    <property type="project" value="UniProtKB-KW"/>
</dbReference>
<proteinExistence type="predicted"/>
<dbReference type="Pfam" id="PF00111">
    <property type="entry name" value="Fer2"/>
    <property type="match status" value="1"/>
</dbReference>
<dbReference type="GO" id="GO:0016491">
    <property type="term" value="F:oxidoreductase activity"/>
    <property type="evidence" value="ECO:0007669"/>
    <property type="project" value="UniProtKB-KW"/>
</dbReference>
<evidence type="ECO:0000259" key="9">
    <source>
        <dbReference type="PROSITE" id="PS51384"/>
    </source>
</evidence>
<dbReference type="SUPFAM" id="SSF52343">
    <property type="entry name" value="Ferredoxin reductase-like, C-terminal NADP-linked domain"/>
    <property type="match status" value="1"/>
</dbReference>
<dbReference type="Gene3D" id="3.40.50.80">
    <property type="entry name" value="Nucleotide-binding domain of ferredoxin-NADP reductase (FNR) module"/>
    <property type="match status" value="1"/>
</dbReference>
<dbReference type="EMBL" id="CP006842">
    <property type="protein sequence ID" value="AHW63107.1"/>
    <property type="molecule type" value="Genomic_DNA"/>
</dbReference>
<evidence type="ECO:0000256" key="6">
    <source>
        <dbReference type="ARBA" id="ARBA00023002"/>
    </source>
</evidence>
<dbReference type="PROSITE" id="PS51384">
    <property type="entry name" value="FAD_FR"/>
    <property type="match status" value="1"/>
</dbReference>
<name>X5DR16_9CORY</name>
<dbReference type="InterPro" id="IPR036010">
    <property type="entry name" value="2Fe-2S_ferredoxin-like_sf"/>
</dbReference>
<dbReference type="Gene3D" id="2.40.30.10">
    <property type="entry name" value="Translation factors"/>
    <property type="match status" value="1"/>
</dbReference>
<keyword evidence="11" id="KW-1185">Reference proteome</keyword>
<evidence type="ECO:0000256" key="7">
    <source>
        <dbReference type="ARBA" id="ARBA00023004"/>
    </source>
</evidence>
<keyword evidence="7" id="KW-0408">Iron</keyword>
<accession>X5DR16</accession>
<keyword evidence="4" id="KW-0479">Metal-binding</keyword>
<dbReference type="Proteomes" id="UP000023703">
    <property type="component" value="Chromosome"/>
</dbReference>
<dbReference type="GO" id="GO:0051537">
    <property type="term" value="F:2 iron, 2 sulfur cluster binding"/>
    <property type="evidence" value="ECO:0007669"/>
    <property type="project" value="UniProtKB-KW"/>
</dbReference>
<dbReference type="KEGG" id="cgy:CGLY_03295"/>
<feature type="domain" description="FAD-binding FR-type" evidence="9">
    <location>
        <begin position="37"/>
        <end position="149"/>
    </location>
</feature>
<dbReference type="InterPro" id="IPR039261">
    <property type="entry name" value="FNR_nucleotide-bd"/>
</dbReference>
<dbReference type="AlphaFoldDB" id="X5DR16"/>
<evidence type="ECO:0000313" key="10">
    <source>
        <dbReference type="EMBL" id="AHW63107.1"/>
    </source>
</evidence>
<keyword evidence="8" id="KW-0411">Iron-sulfur</keyword>
<dbReference type="OrthoDB" id="9796486at2"/>
<keyword evidence="6" id="KW-0560">Oxidoreductase</keyword>
<dbReference type="InterPro" id="IPR001041">
    <property type="entry name" value="2Fe-2S_ferredoxin-type"/>
</dbReference>
<dbReference type="InterPro" id="IPR012675">
    <property type="entry name" value="Beta-grasp_dom_sf"/>
</dbReference>
<dbReference type="SUPFAM" id="SSF63380">
    <property type="entry name" value="Riboflavin synthase domain-like"/>
    <property type="match status" value="1"/>
</dbReference>
<keyword evidence="3" id="KW-0001">2Fe-2S</keyword>
<dbReference type="PANTHER" id="PTHR47354">
    <property type="entry name" value="NADH OXIDOREDUCTASE HCR"/>
    <property type="match status" value="1"/>
</dbReference>
<keyword evidence="5" id="KW-0274">FAD</keyword>
<reference evidence="10 11" key="1">
    <citation type="journal article" date="2015" name="Int. J. Syst. Evol. Microbiol.">
        <title>Revisiting Corynebacterium glyciniphilum (ex Kubota et al., 1972) sp. nov., nom. rev., isolated from putrefied banana.</title>
        <authorList>
            <person name="Al-Dilaimi A."/>
            <person name="Bednarz H."/>
            <person name="Lomker A."/>
            <person name="Niehaus K."/>
            <person name="Kalinowski J."/>
            <person name="Ruckert C."/>
        </authorList>
    </citation>
    <scope>NUCLEOTIDE SEQUENCE [LARGE SCALE GENOMIC DNA]</scope>
    <source>
        <strain evidence="10">AJ 3170</strain>
    </source>
</reference>
<evidence type="ECO:0000256" key="4">
    <source>
        <dbReference type="ARBA" id="ARBA00022723"/>
    </source>
</evidence>
<evidence type="ECO:0000313" key="11">
    <source>
        <dbReference type="Proteomes" id="UP000023703"/>
    </source>
</evidence>